<dbReference type="InterPro" id="IPR029021">
    <property type="entry name" value="Prot-tyrosine_phosphatase-like"/>
</dbReference>
<dbReference type="EnsemblMetazoa" id="G4556.3">
    <property type="protein sequence ID" value="G4556.3:cds"/>
    <property type="gene ID" value="G4556"/>
</dbReference>
<evidence type="ECO:0000256" key="1">
    <source>
        <dbReference type="SAM" id="SignalP"/>
    </source>
</evidence>
<evidence type="ECO:0000313" key="3">
    <source>
        <dbReference type="Proteomes" id="UP000005408"/>
    </source>
</evidence>
<dbReference type="Proteomes" id="UP000005408">
    <property type="component" value="Unassembled WGS sequence"/>
</dbReference>
<dbReference type="OrthoDB" id="6123911at2759"/>
<organism evidence="2 3">
    <name type="scientific">Magallana gigas</name>
    <name type="common">Pacific oyster</name>
    <name type="synonym">Crassostrea gigas</name>
    <dbReference type="NCBI Taxonomy" id="29159"/>
    <lineage>
        <taxon>Eukaryota</taxon>
        <taxon>Metazoa</taxon>
        <taxon>Spiralia</taxon>
        <taxon>Lophotrochozoa</taxon>
        <taxon>Mollusca</taxon>
        <taxon>Bivalvia</taxon>
        <taxon>Autobranchia</taxon>
        <taxon>Pteriomorphia</taxon>
        <taxon>Ostreida</taxon>
        <taxon>Ostreoidea</taxon>
        <taxon>Ostreidae</taxon>
        <taxon>Magallana</taxon>
    </lineage>
</organism>
<dbReference type="AlphaFoldDB" id="A0A8W8N718"/>
<sequence length="470" mass="52000">MIGLLIKNPALLTSVFSAVLLQNGIRMSTCALNSKFSHETGAVISRSPPGLNSGLKLWWAKQVTPEYYVAGRLSRRQLQYAAEGGFKSVVSLFTYENDKDCCLGMDYLPETSKMATIAKESGLQFRTVMDSGGTLPSSADSVSQLKQALNNIPTPVLVLSDRGYSATFTLFMYLLNYDKNFTMDRAAAISHVLGMDLSMKCTNQKLCKVTGENVEFSKLDNLPKQWLNYWQAIPVYKNWFVAGQILESHIPRIMQAGFKSVVNLRAGTTHKGKPAQEKVTLMNIADNSKTYGDENLGPRQSIDALKQKILDPLKENSYVSPNSSHNFATSNPEEFGDLIGYNEDLEKLAFRKAGFPYYHLPVVNSEPFSAELFALYQPELMDAINRGPVLVHCASSKRAAYIAVLAAAVQHNHDLSWALTKLSDLGLPVSPDRKADIYDMYVGILSGDRKGKNRNSNNACKESCVKFNGN</sequence>
<feature type="signal peptide" evidence="1">
    <location>
        <begin position="1"/>
        <end position="17"/>
    </location>
</feature>
<dbReference type="EnsemblMetazoa" id="G4556.2">
    <property type="protein sequence ID" value="G4556.2:cds"/>
    <property type="gene ID" value="G4556"/>
</dbReference>
<dbReference type="Gene3D" id="3.90.190.10">
    <property type="entry name" value="Protein tyrosine phosphatase superfamily"/>
    <property type="match status" value="3"/>
</dbReference>
<dbReference type="SUPFAM" id="SSF52799">
    <property type="entry name" value="(Phosphotyrosine protein) phosphatases II"/>
    <property type="match status" value="1"/>
</dbReference>
<name>A0A8W8N718_MAGGI</name>
<reference evidence="2" key="1">
    <citation type="submission" date="2022-08" db="UniProtKB">
        <authorList>
            <consortium name="EnsemblMetazoa"/>
        </authorList>
    </citation>
    <scope>IDENTIFICATION</scope>
    <source>
        <strain evidence="2">05x7-T-G4-1.051#20</strain>
    </source>
</reference>
<keyword evidence="3" id="KW-1185">Reference proteome</keyword>
<protein>
    <submittedName>
        <fullName evidence="2">Uncharacterized protein</fullName>
    </submittedName>
</protein>
<dbReference type="EnsemblMetazoa" id="G4556.1">
    <property type="protein sequence ID" value="G4556.1:cds"/>
    <property type="gene ID" value="G4556"/>
</dbReference>
<dbReference type="OMA" id="VVNSEPF"/>
<proteinExistence type="predicted"/>
<evidence type="ECO:0000313" key="2">
    <source>
        <dbReference type="EnsemblMetazoa" id="G4556.2:cds"/>
    </source>
</evidence>
<accession>A0A8W8N718</accession>
<keyword evidence="1" id="KW-0732">Signal</keyword>
<feature type="chain" id="PRO_5042432053" evidence="1">
    <location>
        <begin position="18"/>
        <end position="470"/>
    </location>
</feature>